<keyword evidence="8 13" id="KW-1133">Transmembrane helix</keyword>
<gene>
    <name evidence="14" type="primary">ATP8</name>
</gene>
<comment type="subunit">
    <text evidence="3">F-type ATPases have 2 components, CF(1) - the catalytic core - and CF(0) - the membrane proton channel.</text>
</comment>
<dbReference type="InterPro" id="IPR001421">
    <property type="entry name" value="ATP8_metazoa"/>
</dbReference>
<reference evidence="14" key="2">
    <citation type="submission" date="2020-06" db="EMBL/GenBank/DDBJ databases">
        <authorList>
            <person name="Shen S."/>
        </authorList>
    </citation>
    <scope>NUCLEOTIDE SEQUENCE</scope>
</reference>
<dbReference type="GeneID" id="60236233"/>
<evidence type="ECO:0000256" key="13">
    <source>
        <dbReference type="SAM" id="Phobius"/>
    </source>
</evidence>
<geneLocation type="mitochondrion" evidence="14"/>
<feature type="transmembrane region" description="Helical" evidence="13">
    <location>
        <begin position="6"/>
        <end position="29"/>
    </location>
</feature>
<evidence type="ECO:0000256" key="6">
    <source>
        <dbReference type="ARBA" id="ARBA00022692"/>
    </source>
</evidence>
<dbReference type="GO" id="GO:0031966">
    <property type="term" value="C:mitochondrial membrane"/>
    <property type="evidence" value="ECO:0007669"/>
    <property type="project" value="UniProtKB-SubCell"/>
</dbReference>
<dbReference type="GO" id="GO:0015078">
    <property type="term" value="F:proton transmembrane transporter activity"/>
    <property type="evidence" value="ECO:0007669"/>
    <property type="project" value="InterPro"/>
</dbReference>
<comment type="similarity">
    <text evidence="2 12">Belongs to the ATPase protein 8 family.</text>
</comment>
<evidence type="ECO:0000256" key="7">
    <source>
        <dbReference type="ARBA" id="ARBA00022781"/>
    </source>
</evidence>
<sequence>MPQMAPLNWLMLFTVFFIIYMLFLILNYFNKFPTKTHKYELKPFKFVKLNWKW</sequence>
<accession>A0A7L8EZC0</accession>
<keyword evidence="11 13" id="KW-0472">Membrane</keyword>
<keyword evidence="6 12" id="KW-0812">Transmembrane</keyword>
<evidence type="ECO:0000256" key="8">
    <source>
        <dbReference type="ARBA" id="ARBA00022989"/>
    </source>
</evidence>
<evidence type="ECO:0000256" key="4">
    <source>
        <dbReference type="ARBA" id="ARBA00022448"/>
    </source>
</evidence>
<evidence type="ECO:0000256" key="11">
    <source>
        <dbReference type="ARBA" id="ARBA00023136"/>
    </source>
</evidence>
<evidence type="ECO:0000256" key="1">
    <source>
        <dbReference type="ARBA" id="ARBA00004304"/>
    </source>
</evidence>
<evidence type="ECO:0000256" key="3">
    <source>
        <dbReference type="ARBA" id="ARBA00011291"/>
    </source>
</evidence>
<name>A0A7L8EZC0_9INSE</name>
<evidence type="ECO:0000256" key="9">
    <source>
        <dbReference type="ARBA" id="ARBA00023065"/>
    </source>
</evidence>
<keyword evidence="10 12" id="KW-0496">Mitochondrion</keyword>
<proteinExistence type="inferred from homology"/>
<evidence type="ECO:0000313" key="14">
    <source>
        <dbReference type="EMBL" id="QOE17736.1"/>
    </source>
</evidence>
<evidence type="ECO:0000256" key="10">
    <source>
        <dbReference type="ARBA" id="ARBA00023128"/>
    </source>
</evidence>
<dbReference type="EMBL" id="MT679724">
    <property type="protein sequence ID" value="QOE17736.1"/>
    <property type="molecule type" value="Genomic_DNA"/>
</dbReference>
<dbReference type="RefSeq" id="YP_009945229.1">
    <property type="nucleotide sequence ID" value="NC_051491.1"/>
</dbReference>
<evidence type="ECO:0000256" key="12">
    <source>
        <dbReference type="RuleBase" id="RU003661"/>
    </source>
</evidence>
<dbReference type="Pfam" id="PF00895">
    <property type="entry name" value="ATP-synt_8"/>
    <property type="match status" value="1"/>
</dbReference>
<keyword evidence="9 12" id="KW-0406">Ion transport</keyword>
<keyword evidence="7 12" id="KW-0375">Hydrogen ion transport</keyword>
<keyword evidence="4 12" id="KW-0813">Transport</keyword>
<evidence type="ECO:0000256" key="5">
    <source>
        <dbReference type="ARBA" id="ARBA00022547"/>
    </source>
</evidence>
<organism evidence="14">
    <name type="scientific">Pedetontus zhejiangensis</name>
    <dbReference type="NCBI Taxonomy" id="554671"/>
    <lineage>
        <taxon>Eukaryota</taxon>
        <taxon>Metazoa</taxon>
        <taxon>Ecdysozoa</taxon>
        <taxon>Arthropoda</taxon>
        <taxon>Hexapoda</taxon>
        <taxon>Insecta</taxon>
        <taxon>Monocondylia</taxon>
        <taxon>Archaeognatha</taxon>
        <taxon>Machilidae</taxon>
        <taxon>Pedetontus</taxon>
    </lineage>
</organism>
<dbReference type="AlphaFoldDB" id="A0A7L8EZC0"/>
<keyword evidence="5 12" id="KW-0138">CF(0)</keyword>
<dbReference type="GO" id="GO:0045259">
    <property type="term" value="C:proton-transporting ATP synthase complex"/>
    <property type="evidence" value="ECO:0007669"/>
    <property type="project" value="UniProtKB-KW"/>
</dbReference>
<comment type="subcellular location">
    <subcellularLocation>
        <location evidence="1 12">Mitochondrion membrane</location>
        <topology evidence="1 12">Single-pass membrane protein</topology>
    </subcellularLocation>
</comment>
<evidence type="ECO:0000256" key="2">
    <source>
        <dbReference type="ARBA" id="ARBA00008892"/>
    </source>
</evidence>
<reference evidence="14" key="1">
    <citation type="journal article" date="2020" name="Mitochondrial DNA Part B Resour">
        <title>The complete mitochondrial genome of Pedetontus zhejiangensis (Microcoryphia: Machilidae) and its phylogeny.</title>
        <authorList>
            <person name="Shen S.-Q."/>
            <person name="Cai Y.-Y."/>
            <person name="Xu K.-K."/>
            <person name="Chen Q.-P."/>
            <person name="Cao S.-S."/>
            <person name="Yu D.-N."/>
            <person name="Zhang J.-Y."/>
        </authorList>
    </citation>
    <scope>NUCLEOTIDE SEQUENCE</scope>
</reference>
<dbReference type="GO" id="GO:0015986">
    <property type="term" value="P:proton motive force-driven ATP synthesis"/>
    <property type="evidence" value="ECO:0007669"/>
    <property type="project" value="InterPro"/>
</dbReference>
<dbReference type="CTD" id="4509"/>
<protein>
    <recommendedName>
        <fullName evidence="12">ATP synthase complex subunit 8</fullName>
    </recommendedName>
</protein>